<dbReference type="SUPFAM" id="SSF46767">
    <property type="entry name" value="Methylated DNA-protein cysteine methyltransferase, C-terminal domain"/>
    <property type="match status" value="1"/>
</dbReference>
<dbReference type="InterPro" id="IPR001497">
    <property type="entry name" value="MethylDNA_cys_MeTrfase_AS"/>
</dbReference>
<keyword evidence="5" id="KW-0234">DNA repair</keyword>
<dbReference type="CDD" id="cd06445">
    <property type="entry name" value="ATase"/>
    <property type="match status" value="1"/>
</dbReference>
<dbReference type="Pfam" id="PF01035">
    <property type="entry name" value="DNA_binding_1"/>
    <property type="match status" value="1"/>
</dbReference>
<evidence type="ECO:0000259" key="7">
    <source>
        <dbReference type="Pfam" id="PF01035"/>
    </source>
</evidence>
<evidence type="ECO:0000313" key="9">
    <source>
        <dbReference type="EMBL" id="MFC4410366.1"/>
    </source>
</evidence>
<comment type="catalytic activity">
    <reaction evidence="1">
        <text>a 4-O-methyl-thymidine in DNA + L-cysteinyl-[protein] = a thymidine in DNA + S-methyl-L-cysteinyl-[protein]</text>
        <dbReference type="Rhea" id="RHEA:53428"/>
        <dbReference type="Rhea" id="RHEA-COMP:10131"/>
        <dbReference type="Rhea" id="RHEA-COMP:10132"/>
        <dbReference type="Rhea" id="RHEA-COMP:13555"/>
        <dbReference type="Rhea" id="RHEA-COMP:13556"/>
        <dbReference type="ChEBI" id="CHEBI:29950"/>
        <dbReference type="ChEBI" id="CHEBI:82612"/>
        <dbReference type="ChEBI" id="CHEBI:137386"/>
        <dbReference type="ChEBI" id="CHEBI:137387"/>
        <dbReference type="EC" id="2.1.1.63"/>
    </reaction>
</comment>
<dbReference type="SUPFAM" id="SSF53155">
    <property type="entry name" value="Methylated DNA-protein cysteine methyltransferase domain"/>
    <property type="match status" value="1"/>
</dbReference>
<dbReference type="Gene3D" id="1.10.10.10">
    <property type="entry name" value="Winged helix-like DNA-binding domain superfamily/Winged helix DNA-binding domain"/>
    <property type="match status" value="1"/>
</dbReference>
<dbReference type="Pfam" id="PF02870">
    <property type="entry name" value="Methyltransf_1N"/>
    <property type="match status" value="1"/>
</dbReference>
<dbReference type="InterPro" id="IPR014048">
    <property type="entry name" value="MethylDNA_cys_MeTrfase_DNA-bd"/>
</dbReference>
<evidence type="ECO:0000259" key="8">
    <source>
        <dbReference type="Pfam" id="PF02870"/>
    </source>
</evidence>
<reference evidence="10" key="1">
    <citation type="journal article" date="2019" name="Int. J. Syst. Evol. Microbiol.">
        <title>The Global Catalogue of Microorganisms (GCM) 10K type strain sequencing project: providing services to taxonomists for standard genome sequencing and annotation.</title>
        <authorList>
            <consortium name="The Broad Institute Genomics Platform"/>
            <consortium name="The Broad Institute Genome Sequencing Center for Infectious Disease"/>
            <person name="Wu L."/>
            <person name="Ma J."/>
        </authorList>
    </citation>
    <scope>NUCLEOTIDE SEQUENCE [LARGE SCALE GENOMIC DNA]</scope>
    <source>
        <strain evidence="10">CCUG 59778</strain>
    </source>
</reference>
<evidence type="ECO:0000256" key="1">
    <source>
        <dbReference type="ARBA" id="ARBA00001286"/>
    </source>
</evidence>
<comment type="catalytic activity">
    <reaction evidence="6">
        <text>a 6-O-methyl-2'-deoxyguanosine in DNA + L-cysteinyl-[protein] = S-methyl-L-cysteinyl-[protein] + a 2'-deoxyguanosine in DNA</text>
        <dbReference type="Rhea" id="RHEA:24000"/>
        <dbReference type="Rhea" id="RHEA-COMP:10131"/>
        <dbReference type="Rhea" id="RHEA-COMP:10132"/>
        <dbReference type="Rhea" id="RHEA-COMP:11367"/>
        <dbReference type="Rhea" id="RHEA-COMP:11368"/>
        <dbReference type="ChEBI" id="CHEBI:29950"/>
        <dbReference type="ChEBI" id="CHEBI:82612"/>
        <dbReference type="ChEBI" id="CHEBI:85445"/>
        <dbReference type="ChEBI" id="CHEBI:85448"/>
        <dbReference type="EC" id="2.1.1.63"/>
    </reaction>
</comment>
<dbReference type="RefSeq" id="WP_378154126.1">
    <property type="nucleotide sequence ID" value="NZ_JBHSEC010000014.1"/>
</dbReference>
<evidence type="ECO:0000256" key="2">
    <source>
        <dbReference type="ARBA" id="ARBA00022603"/>
    </source>
</evidence>
<dbReference type="EC" id="2.1.1.63" evidence="9"/>
<evidence type="ECO:0000256" key="3">
    <source>
        <dbReference type="ARBA" id="ARBA00022679"/>
    </source>
</evidence>
<dbReference type="InterPro" id="IPR036388">
    <property type="entry name" value="WH-like_DNA-bd_sf"/>
</dbReference>
<protein>
    <submittedName>
        <fullName evidence="9">Methylated-DNA--[protein]-cysteine S-methyltransferase</fullName>
        <ecNumber evidence="9">2.1.1.63</ecNumber>
    </submittedName>
</protein>
<keyword evidence="2 9" id="KW-0489">Methyltransferase</keyword>
<name>A0ABV8X3L5_9LACT</name>
<dbReference type="InterPro" id="IPR008332">
    <property type="entry name" value="MethylG_MeTrfase_N"/>
</dbReference>
<dbReference type="NCBIfam" id="TIGR00589">
    <property type="entry name" value="ogt"/>
    <property type="match status" value="1"/>
</dbReference>
<proteinExistence type="predicted"/>
<keyword evidence="3 9" id="KW-0808">Transferase</keyword>
<evidence type="ECO:0000256" key="4">
    <source>
        <dbReference type="ARBA" id="ARBA00022763"/>
    </source>
</evidence>
<dbReference type="PANTHER" id="PTHR10815:SF12">
    <property type="entry name" value="METHYLATED-DNA--PROTEIN-CYSTEINE METHYLTRANSFERASE, INDUCIBLE"/>
    <property type="match status" value="1"/>
</dbReference>
<keyword evidence="10" id="KW-1185">Reference proteome</keyword>
<organism evidence="9 10">
    <name type="scientific">Chungangia koreensis</name>
    <dbReference type="NCBI Taxonomy" id="752657"/>
    <lineage>
        <taxon>Bacteria</taxon>
        <taxon>Bacillati</taxon>
        <taxon>Bacillota</taxon>
        <taxon>Bacilli</taxon>
        <taxon>Lactobacillales</taxon>
        <taxon>Chungangia</taxon>
    </lineage>
</organism>
<dbReference type="GO" id="GO:0003908">
    <property type="term" value="F:methylated-DNA-[protein]-cysteine S-methyltransferase activity"/>
    <property type="evidence" value="ECO:0007669"/>
    <property type="project" value="UniProtKB-EC"/>
</dbReference>
<feature type="domain" description="Methylated-DNA-[protein]-cysteine S-methyltransferase DNA binding" evidence="7">
    <location>
        <begin position="87"/>
        <end position="166"/>
    </location>
</feature>
<feature type="domain" description="Methylguanine DNA methyltransferase ribonuclease-like" evidence="8">
    <location>
        <begin position="5"/>
        <end position="83"/>
    </location>
</feature>
<dbReference type="GO" id="GO:0032259">
    <property type="term" value="P:methylation"/>
    <property type="evidence" value="ECO:0007669"/>
    <property type="project" value="UniProtKB-KW"/>
</dbReference>
<dbReference type="InterPro" id="IPR036217">
    <property type="entry name" value="MethylDNA_cys_MeTrfase_DNAb"/>
</dbReference>
<evidence type="ECO:0000313" key="10">
    <source>
        <dbReference type="Proteomes" id="UP001595817"/>
    </source>
</evidence>
<dbReference type="Proteomes" id="UP001595817">
    <property type="component" value="Unassembled WGS sequence"/>
</dbReference>
<dbReference type="PROSITE" id="PS00374">
    <property type="entry name" value="MGMT"/>
    <property type="match status" value="1"/>
</dbReference>
<accession>A0ABV8X3L5</accession>
<gene>
    <name evidence="9" type="ORF">ACFOZY_08015</name>
</gene>
<dbReference type="PANTHER" id="PTHR10815">
    <property type="entry name" value="METHYLATED-DNA--PROTEIN-CYSTEINE METHYLTRANSFERASE"/>
    <property type="match status" value="1"/>
</dbReference>
<evidence type="ECO:0000256" key="5">
    <source>
        <dbReference type="ARBA" id="ARBA00023204"/>
    </source>
</evidence>
<keyword evidence="4" id="KW-0227">DNA damage</keyword>
<evidence type="ECO:0000256" key="6">
    <source>
        <dbReference type="ARBA" id="ARBA00049348"/>
    </source>
</evidence>
<dbReference type="InterPro" id="IPR036631">
    <property type="entry name" value="MGMT_N_sf"/>
</dbReference>
<dbReference type="EMBL" id="JBHSEC010000014">
    <property type="protein sequence ID" value="MFC4410366.1"/>
    <property type="molecule type" value="Genomic_DNA"/>
</dbReference>
<comment type="caution">
    <text evidence="9">The sequence shown here is derived from an EMBL/GenBank/DDBJ whole genome shotgun (WGS) entry which is preliminary data.</text>
</comment>
<sequence length="176" mass="19915">MKPIIYWTEFKHNQWNFYIAATDQGLCFVGSQGEGFEELSTWASKKVKGFVLLDDEEYMKPYSDALKRYFNKETKDLKVSIDLYGTDFQKEVWTVLQSIPHGETLTYSEVAKLLDKPKAVRAVSTAIGANPVMIVVPCHRVIGKNGLLTGFRGGLEMKKQLLALEKGSEKTERATK</sequence>